<dbReference type="SUPFAM" id="SSF55347">
    <property type="entry name" value="Glyceraldehyde-3-phosphate dehydrogenase-like, C-terminal domain"/>
    <property type="match status" value="1"/>
</dbReference>
<organism evidence="3 4">
    <name type="scientific">Aquiflexum balticum DSM 16537</name>
    <dbReference type="NCBI Taxonomy" id="758820"/>
    <lineage>
        <taxon>Bacteria</taxon>
        <taxon>Pseudomonadati</taxon>
        <taxon>Bacteroidota</taxon>
        <taxon>Cytophagia</taxon>
        <taxon>Cytophagales</taxon>
        <taxon>Cyclobacteriaceae</taxon>
        <taxon>Aquiflexum</taxon>
    </lineage>
</organism>
<dbReference type="InterPro" id="IPR043906">
    <property type="entry name" value="Gfo/Idh/MocA_OxRdtase_bact_C"/>
</dbReference>
<dbReference type="STRING" id="758820.SAMN00777080_1892"/>
<dbReference type="SUPFAM" id="SSF51735">
    <property type="entry name" value="NAD(P)-binding Rossmann-fold domains"/>
    <property type="match status" value="1"/>
</dbReference>
<dbReference type="GO" id="GO:0000166">
    <property type="term" value="F:nucleotide binding"/>
    <property type="evidence" value="ECO:0007669"/>
    <property type="project" value="InterPro"/>
</dbReference>
<dbReference type="PANTHER" id="PTHR43818">
    <property type="entry name" value="BCDNA.GH03377"/>
    <property type="match status" value="1"/>
</dbReference>
<dbReference type="Gene3D" id="3.40.50.720">
    <property type="entry name" value="NAD(P)-binding Rossmann-like Domain"/>
    <property type="match status" value="1"/>
</dbReference>
<dbReference type="InterPro" id="IPR036291">
    <property type="entry name" value="NAD(P)-bd_dom_sf"/>
</dbReference>
<dbReference type="EMBL" id="LT838813">
    <property type="protein sequence ID" value="SMD43303.1"/>
    <property type="molecule type" value="Genomic_DNA"/>
</dbReference>
<gene>
    <name evidence="3" type="ORF">SAMN00777080_1892</name>
</gene>
<reference evidence="4" key="1">
    <citation type="submission" date="2017-04" db="EMBL/GenBank/DDBJ databases">
        <authorList>
            <person name="Varghese N."/>
            <person name="Submissions S."/>
        </authorList>
    </citation>
    <scope>NUCLEOTIDE SEQUENCE [LARGE SCALE GENOMIC DNA]</scope>
    <source>
        <strain evidence="4">DSM 16537</strain>
    </source>
</reference>
<evidence type="ECO:0000313" key="4">
    <source>
        <dbReference type="Proteomes" id="UP000192333"/>
    </source>
</evidence>
<dbReference type="Proteomes" id="UP000192333">
    <property type="component" value="Chromosome I"/>
</dbReference>
<proteinExistence type="predicted"/>
<dbReference type="Pfam" id="PF19051">
    <property type="entry name" value="GFO_IDH_MocA_C2"/>
    <property type="match status" value="1"/>
</dbReference>
<evidence type="ECO:0000313" key="3">
    <source>
        <dbReference type="EMBL" id="SMD43303.1"/>
    </source>
</evidence>
<dbReference type="AlphaFoldDB" id="A0A1W2H2Z3"/>
<dbReference type="InterPro" id="IPR000683">
    <property type="entry name" value="Gfo/Idh/MocA-like_OxRdtase_N"/>
</dbReference>
<dbReference type="RefSeq" id="WP_084120040.1">
    <property type="nucleotide sequence ID" value="NZ_LT838813.1"/>
</dbReference>
<protein>
    <submittedName>
        <fullName evidence="3">Predicted dehydrogenases and related proteins</fullName>
    </submittedName>
</protein>
<evidence type="ECO:0000259" key="1">
    <source>
        <dbReference type="Pfam" id="PF01408"/>
    </source>
</evidence>
<feature type="domain" description="Gfo/Idh/MocA-like oxidoreductase N-terminal" evidence="1">
    <location>
        <begin position="44"/>
        <end position="161"/>
    </location>
</feature>
<accession>A0A1W2H2Z3</accession>
<dbReference type="PANTHER" id="PTHR43818:SF3">
    <property type="entry name" value="OXIDOREDUCTASE-RELATED"/>
    <property type="match status" value="1"/>
</dbReference>
<dbReference type="PROSITE" id="PS51318">
    <property type="entry name" value="TAT"/>
    <property type="match status" value="1"/>
</dbReference>
<dbReference type="InterPro" id="IPR006311">
    <property type="entry name" value="TAT_signal"/>
</dbReference>
<dbReference type="InterPro" id="IPR050463">
    <property type="entry name" value="Gfo/Idh/MocA_oxidrdct_glycsds"/>
</dbReference>
<sequence>MSTNRRDFLKTGATAALGLSGFTFISPNVLGKSMGHVAPSDKVNLACVGIGNRGKEIIKALNNTCLCNIVALCDVDMGAEQTLEVMNMFPNAKRYQDFRKMFDDMGGEFDAVSIATPDFSHFPVTMMALAEGKHVYVEKPMARTFQEVDLMIAAAKKNPKLATQMGNQGHSEANYFQFKTWKEAGIIKDVTAITAHMNSRRRWHGWDPNISRYPASQPVPFTMDWNVWLSQAQPHGYHKDFHNGQWRCWYDFGMGALGDWGAHIIDTAHEFLDLGLPYEVNPVKLSGHNPFFFPMSTTLEFKFPERGQMPPLTITWYDGLDNIPAVPEGYGVSELDPNIPPPSTGQIQPAKLNPGKIIYSKDLIFKGGSHGSTLSIIPEEKAKEWESKLPEVPQSPSNHFANFLKACKGEEKTRSPFEIAGPLSQVFCLGVMAQQMGVKLEFDRETRQIINNPLANQVLAGMPPRKGWEEFYRV</sequence>
<evidence type="ECO:0000259" key="2">
    <source>
        <dbReference type="Pfam" id="PF19051"/>
    </source>
</evidence>
<name>A0A1W2H2Z3_9BACT</name>
<feature type="domain" description="Gfo/Idh/MocA-like oxidoreductase bacterial type C-terminal" evidence="2">
    <location>
        <begin position="215"/>
        <end position="273"/>
    </location>
</feature>
<dbReference type="Pfam" id="PF01408">
    <property type="entry name" value="GFO_IDH_MocA"/>
    <property type="match status" value="1"/>
</dbReference>
<dbReference type="OrthoDB" id="9763611at2"/>
<keyword evidence="4" id="KW-1185">Reference proteome</keyword>